<proteinExistence type="predicted"/>
<dbReference type="AlphaFoldDB" id="A0A3B0Z522"/>
<evidence type="ECO:0000313" key="1">
    <source>
        <dbReference type="EMBL" id="VAW75786.1"/>
    </source>
</evidence>
<gene>
    <name evidence="1" type="ORF">MNBD_GAMMA12-1355</name>
</gene>
<protein>
    <recommendedName>
        <fullName evidence="2">N-acetyltransferase domain-containing protein</fullName>
    </recommendedName>
</protein>
<organism evidence="1">
    <name type="scientific">hydrothermal vent metagenome</name>
    <dbReference type="NCBI Taxonomy" id="652676"/>
    <lineage>
        <taxon>unclassified sequences</taxon>
        <taxon>metagenomes</taxon>
        <taxon>ecological metagenomes</taxon>
    </lineage>
</organism>
<name>A0A3B0Z522_9ZZZZ</name>
<sequence>MKTLLGVYPLQNRLTGEFEDAELYMPLDQKNADDFETEWLPVLNSRVANLSADENHESANVQDLHWEWRNKIKERTGRMDFVSYAVECNGVTQGMMSACNCEFVKEPSQLGQFLIYIDLIASAPWNRRGFTENRLYKGVGELLLGTAISYSINEGFNGRIGLHSLPQSEFWYSNVCGMTDLGIDLNHPQSLRLFEMTEEQAQSYISTS</sequence>
<evidence type="ECO:0008006" key="2">
    <source>
        <dbReference type="Google" id="ProtNLM"/>
    </source>
</evidence>
<dbReference type="EMBL" id="UOFL01000093">
    <property type="protein sequence ID" value="VAW75786.1"/>
    <property type="molecule type" value="Genomic_DNA"/>
</dbReference>
<accession>A0A3B0Z522</accession>
<reference evidence="1" key="1">
    <citation type="submission" date="2018-06" db="EMBL/GenBank/DDBJ databases">
        <authorList>
            <person name="Zhirakovskaya E."/>
        </authorList>
    </citation>
    <scope>NUCLEOTIDE SEQUENCE</scope>
</reference>